<sequence length="489" mass="51067">MQFTAKVTDILKQRSACAILAVDNKNRLTDSGSALDKANGGLLSKILKRGDLGSAAGATLMVPTVEGGAERALLVRTSKTPISQAEFRKVANNSAMAVKSLKDASSYLVEVSVKDADATWQAAQVALAAGLASYKFTRCHSDAKPNPLAKFAVHASDKKQLKAVQKGVELGGGQALGSNVARELGNLPGNICTPSYLVGEAKTLAKKHAKLSTTVLDNKKMESLGMGSFMSVAKGSDEPAAMIAMNYKGGKAGQKPIVLVGKGITFDTGGISLKPGAAMDEMKFDMCGAASVFGVMNALVEMNAPVNVVGVVAAAENMPSGRASKPGDIVTSMSGKTIEILNTDAEGRLVLCDALTWAGKFKPSVVIDVATLTGACVIALGHHATGLYANQDKLANDLIAAGETSGDRAWRMPLWDEYQPMLNSNFADMQNIGGREAGSVTAACFLARFAEDYNWAHLDIAGSAWKSGAAKGATGRPVPLLLQYILNKK</sequence>
<feature type="active site" evidence="9">
    <location>
        <position position="348"/>
    </location>
</feature>
<dbReference type="FunFam" id="3.40.630.10:FF:000004">
    <property type="entry name" value="Probable cytosol aminopeptidase"/>
    <property type="match status" value="1"/>
</dbReference>
<dbReference type="EC" id="3.4.11.1" evidence="9"/>
<feature type="binding site" evidence="9">
    <location>
        <position position="344"/>
    </location>
    <ligand>
        <name>Mn(2+)</name>
        <dbReference type="ChEBI" id="CHEBI:29035"/>
        <label>1</label>
    </ligand>
</feature>
<keyword evidence="9" id="KW-0963">Cytoplasm</keyword>
<dbReference type="GO" id="GO:0030145">
    <property type="term" value="F:manganese ion binding"/>
    <property type="evidence" value="ECO:0007669"/>
    <property type="project" value="UniProtKB-UniRule"/>
</dbReference>
<dbReference type="AlphaFoldDB" id="A0A1Q2M6N4"/>
<comment type="similarity">
    <text evidence="3 9">Belongs to the peptidase M17 family.</text>
</comment>
<evidence type="ECO:0000256" key="8">
    <source>
        <dbReference type="ARBA" id="ARBA00023211"/>
    </source>
</evidence>
<dbReference type="NCBIfam" id="NF002074">
    <property type="entry name" value="PRK00913.1-4"/>
    <property type="match status" value="1"/>
</dbReference>
<evidence type="ECO:0000256" key="6">
    <source>
        <dbReference type="ARBA" id="ARBA00022723"/>
    </source>
</evidence>
<comment type="catalytic activity">
    <reaction evidence="1 9">
        <text>Release of an N-terminal amino acid, Xaa-|-Yaa-, in which Xaa is preferably Leu, but may be other amino acids including Pro although not Arg or Lys, and Yaa may be Pro. Amino acid amides and methyl esters are also readily hydrolyzed, but rates on arylamides are exceedingly low.</text>
        <dbReference type="EC" id="3.4.11.1"/>
    </reaction>
</comment>
<comment type="catalytic activity">
    <reaction evidence="2 9">
        <text>Release of an N-terminal amino acid, preferentially leucine, but not glutamic or aspartic acids.</text>
        <dbReference type="EC" id="3.4.11.10"/>
    </reaction>
</comment>
<dbReference type="PANTHER" id="PTHR11963">
    <property type="entry name" value="LEUCINE AMINOPEPTIDASE-RELATED"/>
    <property type="match status" value="1"/>
</dbReference>
<feature type="domain" description="Cytosol aminopeptidase" evidence="10">
    <location>
        <begin position="342"/>
        <end position="349"/>
    </location>
</feature>
<dbReference type="InterPro" id="IPR023042">
    <property type="entry name" value="Peptidase_M17_leu_NH2_pept"/>
</dbReference>
<evidence type="ECO:0000256" key="5">
    <source>
        <dbReference type="ARBA" id="ARBA00022670"/>
    </source>
</evidence>
<keyword evidence="12" id="KW-1185">Reference proteome</keyword>
<dbReference type="HAMAP" id="MF_00181">
    <property type="entry name" value="Cytosol_peptidase_M17"/>
    <property type="match status" value="1"/>
</dbReference>
<evidence type="ECO:0000256" key="9">
    <source>
        <dbReference type="HAMAP-Rule" id="MF_00181"/>
    </source>
</evidence>
<name>A0A1Q2M6N4_9GAMM</name>
<dbReference type="EMBL" id="CP019650">
    <property type="protein sequence ID" value="AQQ68403.1"/>
    <property type="molecule type" value="Genomic_DNA"/>
</dbReference>
<dbReference type="PANTHER" id="PTHR11963:SF23">
    <property type="entry name" value="CYTOSOL AMINOPEPTIDASE"/>
    <property type="match status" value="1"/>
</dbReference>
<organism evidence="11 12">
    <name type="scientific">Microbulbifer agarilyticus</name>
    <dbReference type="NCBI Taxonomy" id="260552"/>
    <lineage>
        <taxon>Bacteria</taxon>
        <taxon>Pseudomonadati</taxon>
        <taxon>Pseudomonadota</taxon>
        <taxon>Gammaproteobacteria</taxon>
        <taxon>Cellvibrionales</taxon>
        <taxon>Microbulbiferaceae</taxon>
        <taxon>Microbulbifer</taxon>
    </lineage>
</organism>
<keyword evidence="5 9" id="KW-0645">Protease</keyword>
<dbReference type="InterPro" id="IPR011356">
    <property type="entry name" value="Leucine_aapep/pepB"/>
</dbReference>
<evidence type="ECO:0000313" key="11">
    <source>
        <dbReference type="EMBL" id="AQQ68403.1"/>
    </source>
</evidence>
<dbReference type="RefSeq" id="WP_077405618.1">
    <property type="nucleotide sequence ID" value="NZ_CP019650.1"/>
</dbReference>
<feature type="binding site" evidence="9">
    <location>
        <position position="267"/>
    </location>
    <ligand>
        <name>Mn(2+)</name>
        <dbReference type="ChEBI" id="CHEBI:29035"/>
        <label>1</label>
    </ligand>
</feature>
<proteinExistence type="inferred from homology"/>
<evidence type="ECO:0000256" key="3">
    <source>
        <dbReference type="ARBA" id="ARBA00009528"/>
    </source>
</evidence>
<feature type="binding site" evidence="9">
    <location>
        <position position="346"/>
    </location>
    <ligand>
        <name>Mn(2+)</name>
        <dbReference type="ChEBI" id="CHEBI:29035"/>
        <label>2</label>
    </ligand>
</feature>
<dbReference type="InterPro" id="IPR008283">
    <property type="entry name" value="Peptidase_M17_N"/>
</dbReference>
<dbReference type="Proteomes" id="UP000188219">
    <property type="component" value="Chromosome"/>
</dbReference>
<dbReference type="STRING" id="260552.Mag101_12750"/>
<dbReference type="GO" id="GO:0006508">
    <property type="term" value="P:proteolysis"/>
    <property type="evidence" value="ECO:0007669"/>
    <property type="project" value="UniProtKB-KW"/>
</dbReference>
<dbReference type="GO" id="GO:0070006">
    <property type="term" value="F:metalloaminopeptidase activity"/>
    <property type="evidence" value="ECO:0007669"/>
    <property type="project" value="InterPro"/>
</dbReference>
<feature type="active site" evidence="9">
    <location>
        <position position="274"/>
    </location>
</feature>
<accession>A0A1Q2M6N4</accession>
<dbReference type="CDD" id="cd00433">
    <property type="entry name" value="Peptidase_M17"/>
    <property type="match status" value="1"/>
</dbReference>
<protein>
    <recommendedName>
        <fullName evidence="9">Probable cytosol aminopeptidase</fullName>
        <ecNumber evidence="9">3.4.11.1</ecNumber>
    </recommendedName>
    <alternativeName>
        <fullName evidence="9">Leucine aminopeptidase</fullName>
        <shortName evidence="9">LAP</shortName>
        <ecNumber evidence="9">3.4.11.10</ecNumber>
    </alternativeName>
    <alternativeName>
        <fullName evidence="9">Leucyl aminopeptidase</fullName>
    </alternativeName>
</protein>
<dbReference type="InterPro" id="IPR043472">
    <property type="entry name" value="Macro_dom-like"/>
</dbReference>
<gene>
    <name evidence="9" type="primary">pepA</name>
    <name evidence="11" type="ORF">Mag101_12750</name>
</gene>
<keyword evidence="4 9" id="KW-0031">Aminopeptidase</keyword>
<keyword evidence="6 9" id="KW-0479">Metal-binding</keyword>
<evidence type="ECO:0000256" key="2">
    <source>
        <dbReference type="ARBA" id="ARBA00000967"/>
    </source>
</evidence>
<feature type="binding site" evidence="9">
    <location>
        <position position="267"/>
    </location>
    <ligand>
        <name>Mn(2+)</name>
        <dbReference type="ChEBI" id="CHEBI:29035"/>
        <label>2</label>
    </ligand>
</feature>
<feature type="binding site" evidence="9">
    <location>
        <position position="262"/>
    </location>
    <ligand>
        <name>Mn(2+)</name>
        <dbReference type="ChEBI" id="CHEBI:29035"/>
        <label>2</label>
    </ligand>
</feature>
<dbReference type="InterPro" id="IPR000819">
    <property type="entry name" value="Peptidase_M17_C"/>
</dbReference>
<comment type="function">
    <text evidence="9">Presumably involved in the processing and regular turnover of intracellular proteins. Catalyzes the removal of unsubstituted N-terminal amino acids from various peptides.</text>
</comment>
<dbReference type="Pfam" id="PF00883">
    <property type="entry name" value="Peptidase_M17"/>
    <property type="match status" value="1"/>
</dbReference>
<dbReference type="SUPFAM" id="SSF52949">
    <property type="entry name" value="Macro domain-like"/>
    <property type="match status" value="1"/>
</dbReference>
<comment type="cofactor">
    <cofactor evidence="9">
        <name>Mn(2+)</name>
        <dbReference type="ChEBI" id="CHEBI:29035"/>
    </cofactor>
    <text evidence="9">Binds 2 manganese ions per subunit.</text>
</comment>
<dbReference type="Gene3D" id="3.40.630.10">
    <property type="entry name" value="Zn peptidases"/>
    <property type="match status" value="1"/>
</dbReference>
<dbReference type="SUPFAM" id="SSF53187">
    <property type="entry name" value="Zn-dependent exopeptidases"/>
    <property type="match status" value="1"/>
</dbReference>
<comment type="subcellular location">
    <subcellularLocation>
        <location evidence="9">Cytoplasm</location>
    </subcellularLocation>
</comment>
<dbReference type="Pfam" id="PF02789">
    <property type="entry name" value="Peptidase_M17_N"/>
    <property type="match status" value="1"/>
</dbReference>
<evidence type="ECO:0000256" key="4">
    <source>
        <dbReference type="ARBA" id="ARBA00022438"/>
    </source>
</evidence>
<dbReference type="Gene3D" id="3.40.220.10">
    <property type="entry name" value="Leucine Aminopeptidase, subunit E, domain 1"/>
    <property type="match status" value="1"/>
</dbReference>
<dbReference type="KEGG" id="maga:Mag101_12750"/>
<evidence type="ECO:0000313" key="12">
    <source>
        <dbReference type="Proteomes" id="UP000188219"/>
    </source>
</evidence>
<dbReference type="GO" id="GO:0005737">
    <property type="term" value="C:cytoplasm"/>
    <property type="evidence" value="ECO:0007669"/>
    <property type="project" value="UniProtKB-SubCell"/>
</dbReference>
<evidence type="ECO:0000256" key="1">
    <source>
        <dbReference type="ARBA" id="ARBA00000135"/>
    </source>
</evidence>
<dbReference type="OrthoDB" id="9809354at2"/>
<reference evidence="11" key="1">
    <citation type="submission" date="2017-02" db="EMBL/GenBank/DDBJ databases">
        <title>Genome of Microbulbifer agarilyticus GP101.</title>
        <authorList>
            <person name="Jung J."/>
            <person name="Bae S.S."/>
            <person name="Baek K."/>
        </authorList>
    </citation>
    <scope>NUCLEOTIDE SEQUENCE [LARGE SCALE GENOMIC DNA]</scope>
    <source>
        <strain evidence="11">GP101</strain>
    </source>
</reference>
<keyword evidence="7 9" id="KW-0378">Hydrolase</keyword>
<keyword evidence="8 9" id="KW-0464">Manganese</keyword>
<dbReference type="eggNOG" id="COG0260">
    <property type="taxonomic scope" value="Bacteria"/>
</dbReference>
<feature type="binding site" evidence="9">
    <location>
        <position position="285"/>
    </location>
    <ligand>
        <name>Mn(2+)</name>
        <dbReference type="ChEBI" id="CHEBI:29035"/>
        <label>2</label>
    </ligand>
</feature>
<evidence type="ECO:0000259" key="10">
    <source>
        <dbReference type="PROSITE" id="PS00631"/>
    </source>
</evidence>
<evidence type="ECO:0000256" key="7">
    <source>
        <dbReference type="ARBA" id="ARBA00022801"/>
    </source>
</evidence>
<feature type="binding site" evidence="9">
    <location>
        <position position="346"/>
    </location>
    <ligand>
        <name>Mn(2+)</name>
        <dbReference type="ChEBI" id="CHEBI:29035"/>
        <label>1</label>
    </ligand>
</feature>
<dbReference type="EC" id="3.4.11.10" evidence="9"/>
<dbReference type="PRINTS" id="PR00481">
    <property type="entry name" value="LAMNOPPTDASE"/>
</dbReference>
<dbReference type="PROSITE" id="PS00631">
    <property type="entry name" value="CYTOSOL_AP"/>
    <property type="match status" value="1"/>
</dbReference>